<dbReference type="InterPro" id="IPR011989">
    <property type="entry name" value="ARM-like"/>
</dbReference>
<sequence length="785" mass="86871">MSRRIHRAVVLVGLLASTVVLGWGVCPAKQAAILSQGAYTGSQSCRECHERFYQLWAPSHHGTAMQDYSDAFAAKNLTPQPAPLVILKASYQAQIGPGQGWVLEKTAQGEKRYSIKHALGGKNIFYFLTPMDKGRLQTLPVAYDLNKKAWFDTAKSGIRHAGDQPVDWRDSSYTFNTSCHGCHVSQYSLNYDPETRAYHTTWKEPGINCETCHGPGEAHVKVCQAAPKGTVPKDLEITRGGRDFTPEQNNATCSTCHAKAVPLTQSFMPGDNFWDHYDLALFEHSDYYPDGRDLGENYTFTSALMSPCVIAGKLGCTHCHTSSGRFRQKKDPNQACLPCHAERVKEAAAHSRHKAGTPGSQCISCHMPMTSFAGMHRSDHSMLPPTPAATLKFKSPNACNMCHKDKDAAWADAKVRAWHKDDYQAPVLRRAALVKAARQRDWSRLPEILAYINSPQRDAVFSASLVRLLVACPDQSKWPVLLKAATDPSPLVRSSALAALADYRTAPAAQVLFQALDDPRRLVRIRAAQSLTSYRMASLPPEREKALNAATQELLASLMARPDTWHAYYNLGNYYLERGVTHKAVPAYQEALALEPQALVPRVNLAMAYIRQGDAQQAKAQLAKALEISPDSAAANFNMGLLQAEEGSTQKAERSLRAALKADPQMAQAAYNLGLLVYKRDPKQGLEFCRKAYELQPNPRYGYTLAFLQQQNGDRRGAAEVLDSLTRRWPTYADAYLLWADMLSKSGEFPAARQVVQKALEHKGMSPGDQRRLQAMAARLNQGSK</sequence>
<keyword evidence="2" id="KW-0802">TPR repeat</keyword>
<dbReference type="Pfam" id="PF13432">
    <property type="entry name" value="TPR_16"/>
    <property type="match status" value="2"/>
</dbReference>
<feature type="domain" description="Cytochrome c-552/4" evidence="3">
    <location>
        <begin position="172"/>
        <end position="214"/>
    </location>
</feature>
<name>A0AAU9ETE4_9BACT</name>
<accession>A0AAU9ETE4</accession>
<dbReference type="InterPro" id="IPR023155">
    <property type="entry name" value="Cyt_c-552/4"/>
</dbReference>
<dbReference type="Pfam" id="PF13435">
    <property type="entry name" value="Cytochrome_C554"/>
    <property type="match status" value="1"/>
</dbReference>
<evidence type="ECO:0000256" key="1">
    <source>
        <dbReference type="ARBA" id="ARBA00022729"/>
    </source>
</evidence>
<dbReference type="PROSITE" id="PS50005">
    <property type="entry name" value="TPR"/>
    <property type="match status" value="3"/>
</dbReference>
<dbReference type="InterPro" id="IPR051829">
    <property type="entry name" value="Multiheme_Cytochr_ET"/>
</dbReference>
<dbReference type="InterPro" id="IPR019734">
    <property type="entry name" value="TPR_rpt"/>
</dbReference>
<dbReference type="SMART" id="SM00028">
    <property type="entry name" value="TPR"/>
    <property type="match status" value="5"/>
</dbReference>
<feature type="repeat" description="TPR" evidence="2">
    <location>
        <begin position="633"/>
        <end position="666"/>
    </location>
</feature>
<keyword evidence="5" id="KW-1185">Reference proteome</keyword>
<dbReference type="RefSeq" id="WP_338605552.1">
    <property type="nucleotide sequence ID" value="NZ_AP028679.1"/>
</dbReference>
<dbReference type="Proteomes" id="UP001366166">
    <property type="component" value="Chromosome"/>
</dbReference>
<dbReference type="PROSITE" id="PS50293">
    <property type="entry name" value="TPR_REGION"/>
    <property type="match status" value="1"/>
</dbReference>
<evidence type="ECO:0000313" key="5">
    <source>
        <dbReference type="Proteomes" id="UP001366166"/>
    </source>
</evidence>
<dbReference type="InterPro" id="IPR011990">
    <property type="entry name" value="TPR-like_helical_dom_sf"/>
</dbReference>
<dbReference type="SUPFAM" id="SSF48695">
    <property type="entry name" value="Multiheme cytochromes"/>
    <property type="match status" value="1"/>
</dbReference>
<keyword evidence="1" id="KW-0732">Signal</keyword>
<dbReference type="Pfam" id="PF14559">
    <property type="entry name" value="TPR_19"/>
    <property type="match status" value="1"/>
</dbReference>
<dbReference type="Pfam" id="PF13646">
    <property type="entry name" value="HEAT_2"/>
    <property type="match status" value="1"/>
</dbReference>
<reference evidence="5" key="1">
    <citation type="journal article" date="2023" name="Arch. Microbiol.">
        <title>Desulfoferula mesophilus gen. nov. sp. nov., a mesophilic sulfate-reducing bacterium isolated from a brackish lake sediment.</title>
        <authorList>
            <person name="Watanabe T."/>
            <person name="Yabe T."/>
            <person name="Tsuji J.M."/>
            <person name="Fukui M."/>
        </authorList>
    </citation>
    <scope>NUCLEOTIDE SEQUENCE [LARGE SCALE GENOMIC DNA]</scope>
    <source>
        <strain evidence="5">12FAK</strain>
    </source>
</reference>
<dbReference type="PANTHER" id="PTHR35038">
    <property type="entry name" value="DISSIMILATORY SULFITE REDUCTASE SIRA"/>
    <property type="match status" value="1"/>
</dbReference>
<feature type="repeat" description="TPR" evidence="2">
    <location>
        <begin position="599"/>
        <end position="632"/>
    </location>
</feature>
<evidence type="ECO:0000313" key="4">
    <source>
        <dbReference type="EMBL" id="BEQ13806.1"/>
    </source>
</evidence>
<dbReference type="Gene3D" id="1.25.40.10">
    <property type="entry name" value="Tetratricopeptide repeat domain"/>
    <property type="match status" value="2"/>
</dbReference>
<organism evidence="4 5">
    <name type="scientific">Desulfoferula mesophila</name>
    <dbReference type="NCBI Taxonomy" id="3058419"/>
    <lineage>
        <taxon>Bacteria</taxon>
        <taxon>Pseudomonadati</taxon>
        <taxon>Thermodesulfobacteriota</taxon>
        <taxon>Desulfarculia</taxon>
        <taxon>Desulfarculales</taxon>
        <taxon>Desulfarculaceae</taxon>
        <taxon>Desulfoferula</taxon>
    </lineage>
</organism>
<dbReference type="EMBL" id="AP028679">
    <property type="protein sequence ID" value="BEQ13806.1"/>
    <property type="molecule type" value="Genomic_DNA"/>
</dbReference>
<dbReference type="KEGG" id="dmp:FAK_08720"/>
<feature type="repeat" description="TPR" evidence="2">
    <location>
        <begin position="565"/>
        <end position="598"/>
    </location>
</feature>
<dbReference type="Gene3D" id="1.10.1130.10">
    <property type="entry name" value="Flavocytochrome C3, Chain A"/>
    <property type="match status" value="3"/>
</dbReference>
<dbReference type="InterPro" id="IPR036280">
    <property type="entry name" value="Multihaem_cyt_sf"/>
</dbReference>
<gene>
    <name evidence="4" type="ORF">FAK_08720</name>
</gene>
<dbReference type="SUPFAM" id="SSF48452">
    <property type="entry name" value="TPR-like"/>
    <property type="match status" value="1"/>
</dbReference>
<dbReference type="CDD" id="cd08168">
    <property type="entry name" value="Cytochrom_C3"/>
    <property type="match status" value="1"/>
</dbReference>
<protein>
    <recommendedName>
        <fullName evidence="3">Cytochrome c-552/4 domain-containing protein</fullName>
    </recommendedName>
</protein>
<proteinExistence type="predicted"/>
<dbReference type="Gene3D" id="1.25.10.10">
    <property type="entry name" value="Leucine-rich Repeat Variant"/>
    <property type="match status" value="1"/>
</dbReference>
<dbReference type="PANTHER" id="PTHR35038:SF8">
    <property type="entry name" value="C-TYPE POLYHEME CYTOCHROME OMCC"/>
    <property type="match status" value="1"/>
</dbReference>
<evidence type="ECO:0000256" key="2">
    <source>
        <dbReference type="PROSITE-ProRule" id="PRU00339"/>
    </source>
</evidence>
<evidence type="ECO:0000259" key="3">
    <source>
        <dbReference type="Pfam" id="PF13435"/>
    </source>
</evidence>
<dbReference type="AlphaFoldDB" id="A0AAU9ETE4"/>